<dbReference type="GO" id="GO:0004407">
    <property type="term" value="F:histone deacetylase activity"/>
    <property type="evidence" value="ECO:0007669"/>
    <property type="project" value="TreeGrafter"/>
</dbReference>
<dbReference type="SUPFAM" id="SSF52768">
    <property type="entry name" value="Arginase/deacetylase"/>
    <property type="match status" value="1"/>
</dbReference>
<protein>
    <submittedName>
        <fullName evidence="3">Histone deacetylase family protein</fullName>
    </submittedName>
</protein>
<accession>A0A5P9NPR3</accession>
<dbReference type="PANTHER" id="PTHR10625:SF10">
    <property type="entry name" value="HISTONE DEACETYLASE HDAC1"/>
    <property type="match status" value="1"/>
</dbReference>
<dbReference type="RefSeq" id="WP_153240030.1">
    <property type="nucleotide sequence ID" value="NZ_CP036422.1"/>
</dbReference>
<sequence length="308" mass="33530">MSIAYISHYKCQLHDMGEYHPEQPARLSAINDRLIATGLDMILRQHDARPAERAQLLHAHGRAHVDAIFRKSPEMGTVAVDPDTTMNPHSLEAALLAAGAVTQGVDMVMAGDVGQVFCGVRPPGHHAERDKPMGFCLFNNIAVGAYHALEQHGLERVAIIDFDVHHGNGTEDIVAGDDRILFCSSFQHPFYPHSGDNCEAANVVNTPLAAGSGGEEFRAAVTSQWLPRLAEFNPQLIFISAGFDGHQADPLADFRLIDEDFAWVTRRLCEQADISAQGRIVSSLEGGYDLHALARCVEAHVKALLGES</sequence>
<gene>
    <name evidence="3" type="ORF">EY643_15200</name>
</gene>
<feature type="domain" description="Histone deacetylase" evidence="2">
    <location>
        <begin position="20"/>
        <end position="304"/>
    </location>
</feature>
<proteinExistence type="inferred from homology"/>
<dbReference type="KEGG" id="halc:EY643_15200"/>
<name>A0A5P9NPR3_9GAMM</name>
<dbReference type="GO" id="GO:0040029">
    <property type="term" value="P:epigenetic regulation of gene expression"/>
    <property type="evidence" value="ECO:0007669"/>
    <property type="project" value="TreeGrafter"/>
</dbReference>
<dbReference type="Proteomes" id="UP000326287">
    <property type="component" value="Chromosome"/>
</dbReference>
<dbReference type="Gene3D" id="3.40.800.20">
    <property type="entry name" value="Histone deacetylase domain"/>
    <property type="match status" value="1"/>
</dbReference>
<dbReference type="PANTHER" id="PTHR10625">
    <property type="entry name" value="HISTONE DEACETYLASE HDAC1-RELATED"/>
    <property type="match status" value="1"/>
</dbReference>
<reference evidence="3 4" key="1">
    <citation type="submission" date="2019-02" db="EMBL/GenBank/DDBJ databases">
        <authorList>
            <person name="Li S.-H."/>
        </authorList>
    </citation>
    <scope>NUCLEOTIDE SEQUENCE [LARGE SCALE GENOMIC DNA]</scope>
    <source>
        <strain evidence="3 4">IMCC14385</strain>
    </source>
</reference>
<comment type="similarity">
    <text evidence="1">Belongs to the histone deacetylase family.</text>
</comment>
<dbReference type="OrthoDB" id="9808367at2"/>
<dbReference type="EMBL" id="CP036422">
    <property type="protein sequence ID" value="QFU76888.1"/>
    <property type="molecule type" value="Genomic_DNA"/>
</dbReference>
<dbReference type="InterPro" id="IPR023801">
    <property type="entry name" value="His_deacetylse_dom"/>
</dbReference>
<dbReference type="AlphaFoldDB" id="A0A5P9NPR3"/>
<dbReference type="InterPro" id="IPR000286">
    <property type="entry name" value="HDACs"/>
</dbReference>
<evidence type="ECO:0000256" key="1">
    <source>
        <dbReference type="ARBA" id="ARBA00005947"/>
    </source>
</evidence>
<organism evidence="3 4">
    <name type="scientific">Halioglobus maricola</name>
    <dbReference type="NCBI Taxonomy" id="2601894"/>
    <lineage>
        <taxon>Bacteria</taxon>
        <taxon>Pseudomonadati</taxon>
        <taxon>Pseudomonadota</taxon>
        <taxon>Gammaproteobacteria</taxon>
        <taxon>Cellvibrionales</taxon>
        <taxon>Halieaceae</taxon>
        <taxon>Halioglobus</taxon>
    </lineage>
</organism>
<dbReference type="InterPro" id="IPR037138">
    <property type="entry name" value="His_deacetylse_dom_sf"/>
</dbReference>
<evidence type="ECO:0000313" key="4">
    <source>
        <dbReference type="Proteomes" id="UP000326287"/>
    </source>
</evidence>
<keyword evidence="4" id="KW-1185">Reference proteome</keyword>
<dbReference type="CDD" id="cd11599">
    <property type="entry name" value="HDAC_classII_2"/>
    <property type="match status" value="1"/>
</dbReference>
<evidence type="ECO:0000259" key="2">
    <source>
        <dbReference type="Pfam" id="PF00850"/>
    </source>
</evidence>
<dbReference type="Pfam" id="PF00850">
    <property type="entry name" value="Hist_deacetyl"/>
    <property type="match status" value="1"/>
</dbReference>
<dbReference type="InterPro" id="IPR023696">
    <property type="entry name" value="Ureohydrolase_dom_sf"/>
</dbReference>
<evidence type="ECO:0000313" key="3">
    <source>
        <dbReference type="EMBL" id="QFU76888.1"/>
    </source>
</evidence>
<dbReference type="PRINTS" id="PR01270">
    <property type="entry name" value="HDASUPER"/>
</dbReference>